<keyword evidence="1" id="KW-0732">Signal</keyword>
<protein>
    <submittedName>
        <fullName evidence="2">Uncharacterized protein DUF4148</fullName>
    </submittedName>
</protein>
<dbReference type="Pfam" id="PF13663">
    <property type="entry name" value="DUF4148"/>
    <property type="match status" value="1"/>
</dbReference>
<reference evidence="2 3" key="1">
    <citation type="submission" date="2018-06" db="EMBL/GenBank/DDBJ databases">
        <title>Genomic Encyclopedia of Archaeal and Bacterial Type Strains, Phase II (KMG-II): from individual species to whole genera.</title>
        <authorList>
            <person name="Goeker M."/>
        </authorList>
    </citation>
    <scope>NUCLEOTIDE SEQUENCE [LARGE SCALE GENOMIC DNA]</scope>
    <source>
        <strain evidence="2 3">CFPB 3232</strain>
    </source>
</reference>
<dbReference type="OrthoDB" id="8819842at2"/>
<dbReference type="EMBL" id="QLTA01000040">
    <property type="protein sequence ID" value="RAR77088.1"/>
    <property type="molecule type" value="Genomic_DNA"/>
</dbReference>
<gene>
    <name evidence="2" type="ORF">AX018_104047</name>
</gene>
<organism evidence="2 3">
    <name type="scientific">Paracidovorax anthurii</name>
    <dbReference type="NCBI Taxonomy" id="78229"/>
    <lineage>
        <taxon>Bacteria</taxon>
        <taxon>Pseudomonadati</taxon>
        <taxon>Pseudomonadota</taxon>
        <taxon>Betaproteobacteria</taxon>
        <taxon>Burkholderiales</taxon>
        <taxon>Comamonadaceae</taxon>
        <taxon>Paracidovorax</taxon>
    </lineage>
</organism>
<dbReference type="InterPro" id="IPR025421">
    <property type="entry name" value="DUF4148"/>
</dbReference>
<proteinExistence type="predicted"/>
<keyword evidence="3" id="KW-1185">Reference proteome</keyword>
<dbReference type="AlphaFoldDB" id="A0A328YSX4"/>
<evidence type="ECO:0000313" key="3">
    <source>
        <dbReference type="Proteomes" id="UP000248856"/>
    </source>
</evidence>
<dbReference type="Proteomes" id="UP000248856">
    <property type="component" value="Unassembled WGS sequence"/>
</dbReference>
<name>A0A328YSX4_9BURK</name>
<feature type="chain" id="PRO_5016246635" evidence="1">
    <location>
        <begin position="21"/>
        <end position="110"/>
    </location>
</feature>
<dbReference type="RefSeq" id="WP_111879877.1">
    <property type="nucleotide sequence ID" value="NZ_CBCSGC010000107.1"/>
</dbReference>
<comment type="caution">
    <text evidence="2">The sequence shown here is derived from an EMBL/GenBank/DDBJ whole genome shotgun (WGS) entry which is preliminary data.</text>
</comment>
<evidence type="ECO:0000313" key="2">
    <source>
        <dbReference type="EMBL" id="RAR77088.1"/>
    </source>
</evidence>
<accession>A0A328YSX4</accession>
<evidence type="ECO:0000256" key="1">
    <source>
        <dbReference type="SAM" id="SignalP"/>
    </source>
</evidence>
<sequence length="110" mass="11141">MNRKPLALAAATLFSLSAFAAQADTRTDGDGSGYPATASAPSTLTREAVIADLVAARKNGTLPNSGDWSDVPAPLALSGQSSRAPAVARDQVRAEAVAAARSHDIVSGDH</sequence>
<feature type="signal peptide" evidence="1">
    <location>
        <begin position="1"/>
        <end position="20"/>
    </location>
</feature>